<protein>
    <submittedName>
        <fullName evidence="3">LPS assembly protein LptD</fullName>
    </submittedName>
</protein>
<proteinExistence type="predicted"/>
<feature type="region of interest" description="Disordered" evidence="1">
    <location>
        <begin position="710"/>
        <end position="733"/>
    </location>
</feature>
<dbReference type="Pfam" id="PF19838">
    <property type="entry name" value="LptD_2"/>
    <property type="match status" value="1"/>
</dbReference>
<evidence type="ECO:0000259" key="2">
    <source>
        <dbReference type="Pfam" id="PF19838"/>
    </source>
</evidence>
<evidence type="ECO:0000313" key="3">
    <source>
        <dbReference type="EMBL" id="GAA4839017.1"/>
    </source>
</evidence>
<keyword evidence="4" id="KW-1185">Reference proteome</keyword>
<sequence>MWGMTLLSIGFSNASTFSTTTSNDIVITQEQDTAKVKAAVRELYLTVKEMNKKADNESLKQLSVGLGNFANKPIFRGDRYKLDLMEEMAEEQRVQAFIKLDKALLAEDQSLWEEFTPEDPVFEYLVDIAYEFNEEAALEGPEQVHELFDKFKKGGAGALEKPKGLLDTGIDYDSDSSRLDFKRQLMYLTGNAKVVFGERELKAGQIEMAYTTSTVKAYGITDSVGNYVERPVFKESGKTYNANEMLFNYKTNKGIIKGIVTEEGDAIIQSGVIKKTPKESIYMEDNVYTTCTLEHPHYGIRSKRMKIVPRKHYVTGPFLFELNEIPLPIGFPLGLFPAQNKRSSGIILPGYGEFRERGFALENGGFFWGINDYVTLTLTGSIFTLGSWNVSSKVNYRKRYSFSGNFGFDYANNIRQQDDGTSTTSKDYRLIWSHTQQTYGSSRFSASVNLASSNFNQNNSYDVNDRVQASTNSSIRYSNNFTIGNATLSANSSLRHNQNLTTGEASINPDLSVALSRIRPFAGLFKRSQNILSQLNLSYTGRFNGEITNDPPTSSFPFPVVQNDTEIDPNAGLGEDELLPDLFLNFGDYIDDFRYNITHNIPISTNFTVLKYFNVTPSANYTEYWVPNKYDYTWNGAEGAVEVDTISSFARYYEFSTSASVSTNMYMFYDFTNGARLRQAIRPTVSMSFRPDFGSPDFDFYQEVQTNENGSSSQVWRSSGALGGSPSVGQSANMSFSVSNQFELKKKRKEDEEKAEKIKLVDDLSLSSSYDFARDSLNLSNISLRARTRLFNIFDVSFASTFDPYRYVPTSISVDPITGEETILSSVKTNDFLLGTEGKLARLTQMNISIGARFSPKNFQDKAEEKLEEYEPKNQTEELIIEDIRRNPSDYINFEVPWSLSVNYIYNISRTGLQELRPTQNIRLRGDLSLTPKWKVGYTTAYDIEENEFTSTQININRDLHCWQMTLNWVPFGRNQSYSININVKSSVLQDLKWQRQSRRPLF</sequence>
<dbReference type="EMBL" id="BAABJX010000036">
    <property type="protein sequence ID" value="GAA4839017.1"/>
    <property type="molecule type" value="Genomic_DNA"/>
</dbReference>
<evidence type="ECO:0000256" key="1">
    <source>
        <dbReference type="SAM" id="MobiDB-lite"/>
    </source>
</evidence>
<feature type="domain" description="LPS-assembly protein LptD central" evidence="2">
    <location>
        <begin position="314"/>
        <end position="805"/>
    </location>
</feature>
<accession>A0ABP9DHV2</accession>
<dbReference type="InterPro" id="IPR050218">
    <property type="entry name" value="LptD"/>
</dbReference>
<name>A0ABP9DHV2_9BACT</name>
<dbReference type="PANTHER" id="PTHR30189">
    <property type="entry name" value="LPS-ASSEMBLY PROTEIN"/>
    <property type="match status" value="1"/>
</dbReference>
<reference evidence="4" key="1">
    <citation type="journal article" date="2019" name="Int. J. Syst. Evol. Microbiol.">
        <title>The Global Catalogue of Microorganisms (GCM) 10K type strain sequencing project: providing services to taxonomists for standard genome sequencing and annotation.</title>
        <authorList>
            <consortium name="The Broad Institute Genomics Platform"/>
            <consortium name="The Broad Institute Genome Sequencing Center for Infectious Disease"/>
            <person name="Wu L."/>
            <person name="Ma J."/>
        </authorList>
    </citation>
    <scope>NUCLEOTIDE SEQUENCE [LARGE SCALE GENOMIC DNA]</scope>
    <source>
        <strain evidence="4">JCM 18326</strain>
    </source>
</reference>
<dbReference type="Proteomes" id="UP001500298">
    <property type="component" value="Unassembled WGS sequence"/>
</dbReference>
<dbReference type="InterPro" id="IPR045659">
    <property type="entry name" value="LptD_2"/>
</dbReference>
<dbReference type="PANTHER" id="PTHR30189:SF1">
    <property type="entry name" value="LPS-ASSEMBLY PROTEIN LPTD"/>
    <property type="match status" value="1"/>
</dbReference>
<comment type="caution">
    <text evidence="3">The sequence shown here is derived from an EMBL/GenBank/DDBJ whole genome shotgun (WGS) entry which is preliminary data.</text>
</comment>
<organism evidence="3 4">
    <name type="scientific">Algivirga pacifica</name>
    <dbReference type="NCBI Taxonomy" id="1162670"/>
    <lineage>
        <taxon>Bacteria</taxon>
        <taxon>Pseudomonadati</taxon>
        <taxon>Bacteroidota</taxon>
        <taxon>Cytophagia</taxon>
        <taxon>Cytophagales</taxon>
        <taxon>Flammeovirgaceae</taxon>
        <taxon>Algivirga</taxon>
    </lineage>
</organism>
<evidence type="ECO:0000313" key="4">
    <source>
        <dbReference type="Proteomes" id="UP001500298"/>
    </source>
</evidence>
<gene>
    <name evidence="3" type="ORF">GCM10023331_25330</name>
</gene>